<dbReference type="GO" id="GO:0005886">
    <property type="term" value="C:plasma membrane"/>
    <property type="evidence" value="ECO:0007669"/>
    <property type="project" value="UniProtKB-SubCell"/>
</dbReference>
<comment type="subcellular location">
    <subcellularLocation>
        <location evidence="1 9">Cell membrane</location>
        <topology evidence="1 9">Multi-pass membrane protein</topology>
    </subcellularLocation>
</comment>
<keyword evidence="2" id="KW-0813">Transport</keyword>
<evidence type="ECO:0000256" key="1">
    <source>
        <dbReference type="ARBA" id="ARBA00004651"/>
    </source>
</evidence>
<evidence type="ECO:0000313" key="12">
    <source>
        <dbReference type="Proteomes" id="UP000243745"/>
    </source>
</evidence>
<organism evidence="11 12">
    <name type="scientific">Ruminobacter amylophilus</name>
    <dbReference type="NCBI Taxonomy" id="867"/>
    <lineage>
        <taxon>Bacteria</taxon>
        <taxon>Pseudomonadati</taxon>
        <taxon>Pseudomonadota</taxon>
        <taxon>Gammaproteobacteria</taxon>
        <taxon>Aeromonadales</taxon>
        <taxon>Succinivibrionaceae</taxon>
        <taxon>Ruminobacter</taxon>
    </lineage>
</organism>
<dbReference type="RefSeq" id="WP_093143062.1">
    <property type="nucleotide sequence ID" value="NZ_FOXF01000041.1"/>
</dbReference>
<gene>
    <name evidence="11" type="ORF">SAMN02910344_01829</name>
</gene>
<evidence type="ECO:0000256" key="5">
    <source>
        <dbReference type="ARBA" id="ARBA00022989"/>
    </source>
</evidence>
<evidence type="ECO:0000256" key="10">
    <source>
        <dbReference type="SAM" id="Phobius"/>
    </source>
</evidence>
<evidence type="ECO:0000256" key="2">
    <source>
        <dbReference type="ARBA" id="ARBA00022448"/>
    </source>
</evidence>
<reference evidence="11 12" key="1">
    <citation type="submission" date="2016-10" db="EMBL/GenBank/DDBJ databases">
        <authorList>
            <person name="Varghese N."/>
            <person name="Submissions S."/>
        </authorList>
    </citation>
    <scope>NUCLEOTIDE SEQUENCE [LARGE SCALE GENOMIC DNA]</scope>
    <source>
        <strain evidence="11 12">DSM 1361</strain>
    </source>
</reference>
<proteinExistence type="inferred from homology"/>
<evidence type="ECO:0000256" key="8">
    <source>
        <dbReference type="ARBA" id="ARBA00039168"/>
    </source>
</evidence>
<dbReference type="GO" id="GO:0022857">
    <property type="term" value="F:transmembrane transporter activity"/>
    <property type="evidence" value="ECO:0007669"/>
    <property type="project" value="InterPro"/>
</dbReference>
<feature type="transmembrane region" description="Helical" evidence="10">
    <location>
        <begin position="59"/>
        <end position="78"/>
    </location>
</feature>
<dbReference type="AlphaFoldDB" id="A0A662ZKA4"/>
<feature type="transmembrane region" description="Helical" evidence="10">
    <location>
        <begin position="33"/>
        <end position="50"/>
    </location>
</feature>
<evidence type="ECO:0000256" key="4">
    <source>
        <dbReference type="ARBA" id="ARBA00022692"/>
    </source>
</evidence>
<dbReference type="Pfam" id="PF00893">
    <property type="entry name" value="Multi_Drug_Res"/>
    <property type="match status" value="1"/>
</dbReference>
<comment type="similarity">
    <text evidence="7">Belongs to the drug/metabolite transporter (DMT) superfamily. Small multidrug resistance (SMR) (TC 2.A.7.1) family. Gdx/SugE subfamily.</text>
</comment>
<dbReference type="Proteomes" id="UP000243745">
    <property type="component" value="Unassembled WGS sequence"/>
</dbReference>
<dbReference type="PANTHER" id="PTHR30561">
    <property type="entry name" value="SMR FAMILY PROTON-DEPENDENT DRUG EFFLUX TRANSPORTER SUGE"/>
    <property type="match status" value="1"/>
</dbReference>
<dbReference type="GO" id="GO:1990961">
    <property type="term" value="P:xenobiotic detoxification by transmembrane export across the plasma membrane"/>
    <property type="evidence" value="ECO:0007669"/>
    <property type="project" value="UniProtKB-ARBA"/>
</dbReference>
<dbReference type="InterPro" id="IPR000390">
    <property type="entry name" value="Small_drug/metabolite_transptr"/>
</dbReference>
<dbReference type="SUPFAM" id="SSF103481">
    <property type="entry name" value="Multidrug resistance efflux transporter EmrE"/>
    <property type="match status" value="1"/>
</dbReference>
<accession>A0A662ZKA4</accession>
<evidence type="ECO:0000256" key="6">
    <source>
        <dbReference type="ARBA" id="ARBA00023136"/>
    </source>
</evidence>
<keyword evidence="12" id="KW-1185">Reference proteome</keyword>
<dbReference type="InterPro" id="IPR045324">
    <property type="entry name" value="Small_multidrug_res"/>
</dbReference>
<dbReference type="EMBL" id="FOXF01000041">
    <property type="protein sequence ID" value="SFP59748.1"/>
    <property type="molecule type" value="Genomic_DNA"/>
</dbReference>
<protein>
    <recommendedName>
        <fullName evidence="8">Guanidinium exporter</fullName>
    </recommendedName>
</protein>
<name>A0A662ZKA4_9GAMM</name>
<keyword evidence="4 9" id="KW-0812">Transmembrane</keyword>
<dbReference type="FunFam" id="1.10.3730.20:FF:000001">
    <property type="entry name" value="Quaternary ammonium compound resistance transporter SugE"/>
    <property type="match status" value="1"/>
</dbReference>
<dbReference type="Gene3D" id="1.10.3730.20">
    <property type="match status" value="1"/>
</dbReference>
<keyword evidence="5 10" id="KW-1133">Transmembrane helix</keyword>
<keyword evidence="3" id="KW-1003">Cell membrane</keyword>
<dbReference type="PANTHER" id="PTHR30561:SF0">
    <property type="entry name" value="GUANIDINIUM EXPORTER"/>
    <property type="match status" value="1"/>
</dbReference>
<sequence length="107" mass="11293">MKWLMLSGAGVFEIVRAVTMKYPQGFSQPVPSVITAAACILSAVFPAFALKELPLGSACAMRVGFGITGTAFFGVMFFNERLSVMQVVSPVLIIAGVAGLKLFAESD</sequence>
<evidence type="ECO:0000256" key="7">
    <source>
        <dbReference type="ARBA" id="ARBA00038151"/>
    </source>
</evidence>
<feature type="transmembrane region" description="Helical" evidence="10">
    <location>
        <begin position="84"/>
        <end position="104"/>
    </location>
</feature>
<evidence type="ECO:0000256" key="9">
    <source>
        <dbReference type="RuleBase" id="RU003942"/>
    </source>
</evidence>
<dbReference type="InterPro" id="IPR037185">
    <property type="entry name" value="EmrE-like"/>
</dbReference>
<evidence type="ECO:0000256" key="3">
    <source>
        <dbReference type="ARBA" id="ARBA00022475"/>
    </source>
</evidence>
<dbReference type="OrthoDB" id="9808638at2"/>
<keyword evidence="6 10" id="KW-0472">Membrane</keyword>
<evidence type="ECO:0000313" key="11">
    <source>
        <dbReference type="EMBL" id="SFP59748.1"/>
    </source>
</evidence>